<name>A0A7M5VEZ7_9CNID</name>
<sequence>MASKVPKSVSMSANIKQAYNRIDDCLVALKWFDANKDTFKGKCYRPMYFNLDDKKRDKIMCLLIREEISDEEKEMMNHTLAFQFELNTDHHIFARQMWELEIVVNSEVLDFKD</sequence>
<proteinExistence type="predicted"/>
<accession>A0A7M5VEZ7</accession>
<protein>
    <submittedName>
        <fullName evidence="1">Uncharacterized protein</fullName>
    </submittedName>
</protein>
<keyword evidence="2" id="KW-1185">Reference proteome</keyword>
<dbReference type="EnsemblMetazoa" id="CLYHEMT009281.1">
    <property type="protein sequence ID" value="CLYHEMP009281.1"/>
    <property type="gene ID" value="CLYHEMG009281"/>
</dbReference>
<evidence type="ECO:0000313" key="2">
    <source>
        <dbReference type="Proteomes" id="UP000594262"/>
    </source>
</evidence>
<evidence type="ECO:0000313" key="1">
    <source>
        <dbReference type="EnsemblMetazoa" id="CLYHEMP009281.1"/>
    </source>
</evidence>
<reference evidence="1" key="1">
    <citation type="submission" date="2021-01" db="UniProtKB">
        <authorList>
            <consortium name="EnsemblMetazoa"/>
        </authorList>
    </citation>
    <scope>IDENTIFICATION</scope>
</reference>
<dbReference type="AlphaFoldDB" id="A0A7M5VEZ7"/>
<dbReference type="Proteomes" id="UP000594262">
    <property type="component" value="Unplaced"/>
</dbReference>
<organism evidence="1 2">
    <name type="scientific">Clytia hemisphaerica</name>
    <dbReference type="NCBI Taxonomy" id="252671"/>
    <lineage>
        <taxon>Eukaryota</taxon>
        <taxon>Metazoa</taxon>
        <taxon>Cnidaria</taxon>
        <taxon>Hydrozoa</taxon>
        <taxon>Hydroidolina</taxon>
        <taxon>Leptothecata</taxon>
        <taxon>Obeliida</taxon>
        <taxon>Clytiidae</taxon>
        <taxon>Clytia</taxon>
    </lineage>
</organism>